<comment type="similarity">
    <text evidence="2">Belongs to the glycosyltransferase 47 family.</text>
</comment>
<dbReference type="AlphaFoldDB" id="A0A835RZV3"/>
<evidence type="ECO:0000256" key="3">
    <source>
        <dbReference type="ARBA" id="ARBA00022676"/>
    </source>
</evidence>
<reference evidence="8 9" key="1">
    <citation type="journal article" date="2020" name="Nat. Food">
        <title>A phased Vanilla planifolia genome enables genetic improvement of flavour and production.</title>
        <authorList>
            <person name="Hasing T."/>
            <person name="Tang H."/>
            <person name="Brym M."/>
            <person name="Khazi F."/>
            <person name="Huang T."/>
            <person name="Chambers A.H."/>
        </authorList>
    </citation>
    <scope>NUCLEOTIDE SEQUENCE [LARGE SCALE GENOMIC DNA]</scope>
    <source>
        <tissue evidence="8">Leaf</tissue>
    </source>
</reference>
<comment type="subcellular location">
    <subcellularLocation>
        <location evidence="1">Golgi apparatus membrane</location>
        <topology evidence="1">Single-pass type II membrane protein</topology>
    </subcellularLocation>
</comment>
<dbReference type="PANTHER" id="PTHR11062:SF117">
    <property type="entry name" value="XYLOGLUCAN-SPECIFIC GALACTURONOSYLTRANSFERASE 1"/>
    <property type="match status" value="1"/>
</dbReference>
<feature type="transmembrane region" description="Helical" evidence="6">
    <location>
        <begin position="27"/>
        <end position="46"/>
    </location>
</feature>
<dbReference type="PANTHER" id="PTHR11062">
    <property type="entry name" value="EXOSTOSIN HEPARAN SULFATE GLYCOSYLTRANSFERASE -RELATED"/>
    <property type="match status" value="1"/>
</dbReference>
<dbReference type="InterPro" id="IPR040911">
    <property type="entry name" value="Exostosin_GT47"/>
</dbReference>
<protein>
    <recommendedName>
        <fullName evidence="7">Exostosin GT47 domain-containing protein</fullName>
    </recommendedName>
</protein>
<evidence type="ECO:0000256" key="2">
    <source>
        <dbReference type="ARBA" id="ARBA00010271"/>
    </source>
</evidence>
<name>A0A835RZV3_VANPL</name>
<keyword evidence="3" id="KW-0808">Transferase</keyword>
<evidence type="ECO:0000313" key="8">
    <source>
        <dbReference type="EMBL" id="KAG0501351.1"/>
    </source>
</evidence>
<keyword evidence="4" id="KW-0735">Signal-anchor</keyword>
<keyword evidence="6" id="KW-1133">Transmembrane helix</keyword>
<dbReference type="Proteomes" id="UP000639772">
    <property type="component" value="Chromosome 1"/>
</dbReference>
<evidence type="ECO:0000256" key="6">
    <source>
        <dbReference type="SAM" id="Phobius"/>
    </source>
</evidence>
<dbReference type="GO" id="GO:0000139">
    <property type="term" value="C:Golgi membrane"/>
    <property type="evidence" value="ECO:0007669"/>
    <property type="project" value="UniProtKB-SubCell"/>
</dbReference>
<keyword evidence="6" id="KW-0812">Transmembrane</keyword>
<evidence type="ECO:0000256" key="4">
    <source>
        <dbReference type="ARBA" id="ARBA00022968"/>
    </source>
</evidence>
<evidence type="ECO:0000313" key="9">
    <source>
        <dbReference type="Proteomes" id="UP000639772"/>
    </source>
</evidence>
<gene>
    <name evidence="8" type="ORF">HPP92_001423</name>
</gene>
<proteinExistence type="inferred from homology"/>
<dbReference type="GO" id="GO:0016757">
    <property type="term" value="F:glycosyltransferase activity"/>
    <property type="evidence" value="ECO:0007669"/>
    <property type="project" value="UniProtKB-KW"/>
</dbReference>
<feature type="domain" description="Exostosin GT47" evidence="7">
    <location>
        <begin position="63"/>
        <end position="395"/>
    </location>
</feature>
<evidence type="ECO:0000259" key="7">
    <source>
        <dbReference type="Pfam" id="PF03016"/>
    </source>
</evidence>
<evidence type="ECO:0000256" key="5">
    <source>
        <dbReference type="ARBA" id="ARBA00023034"/>
    </source>
</evidence>
<sequence>MERLSTKRRGGPASATAAFAARHCVSIVYYALIPLILTIWLVILHLTRQAWPTSSQSHSGDPCSGRYIYMHDLPSRFNADILRDCRALSPWTDMCLFLSNSGLGPPLPENHRHGWYATNQFSLDLIFHNRMKQYPCLTPNSSLASAVFVPFYAGLDIGHHLWTGSNVSARDASGLDLARWLTSRPEWAAMGGRDHFFVAGRITWDFRRQTEAESDWGSKLLLLPAIANMTALVIESSPWHANDVGVPYPSYFHPGSDAEVAAWQGRARWRRRPWLFSFVGGARPNRTDDIREMLMSQCRASARCALVECRKSDPTCHSPERVMRVFERSVFCLQPQGDSYTRRSAFDSMVAGCVPVFFHPGSAYVQYRWHLPRHYSEYSVFIPEEEVRQGRVRVEEVLMGFGESQVRRMRERVVGLIPGLIYGDPKRRMESMKDAFDVAVEGIIERVANRMRKGEDGEEENTLTLNSDGKNQWEHFFSMAMPGK</sequence>
<dbReference type="OrthoDB" id="1924787at2759"/>
<evidence type="ECO:0000256" key="1">
    <source>
        <dbReference type="ARBA" id="ARBA00004323"/>
    </source>
</evidence>
<keyword evidence="5" id="KW-0333">Golgi apparatus</keyword>
<keyword evidence="3" id="KW-0328">Glycosyltransferase</keyword>
<comment type="caution">
    <text evidence="8">The sequence shown here is derived from an EMBL/GenBank/DDBJ whole genome shotgun (WGS) entry which is preliminary data.</text>
</comment>
<organism evidence="8 9">
    <name type="scientific">Vanilla planifolia</name>
    <name type="common">Vanilla</name>
    <dbReference type="NCBI Taxonomy" id="51239"/>
    <lineage>
        <taxon>Eukaryota</taxon>
        <taxon>Viridiplantae</taxon>
        <taxon>Streptophyta</taxon>
        <taxon>Embryophyta</taxon>
        <taxon>Tracheophyta</taxon>
        <taxon>Spermatophyta</taxon>
        <taxon>Magnoliopsida</taxon>
        <taxon>Liliopsida</taxon>
        <taxon>Asparagales</taxon>
        <taxon>Orchidaceae</taxon>
        <taxon>Vanilloideae</taxon>
        <taxon>Vanilleae</taxon>
        <taxon>Vanilla</taxon>
    </lineage>
</organism>
<keyword evidence="6" id="KW-0472">Membrane</keyword>
<dbReference type="InterPro" id="IPR004263">
    <property type="entry name" value="Exostosin"/>
</dbReference>
<accession>A0A835RZV3</accession>
<dbReference type="EMBL" id="JADCNM010000001">
    <property type="protein sequence ID" value="KAG0501351.1"/>
    <property type="molecule type" value="Genomic_DNA"/>
</dbReference>
<dbReference type="Pfam" id="PF03016">
    <property type="entry name" value="Exostosin_GT47"/>
    <property type="match status" value="1"/>
</dbReference>